<dbReference type="InterPro" id="IPR015590">
    <property type="entry name" value="Aldehyde_DH_dom"/>
</dbReference>
<dbReference type="PANTHER" id="PTHR43720">
    <property type="entry name" value="2-AMINOMUCONIC SEMIALDEHYDE DEHYDROGENASE"/>
    <property type="match status" value="1"/>
</dbReference>
<evidence type="ECO:0000313" key="8">
    <source>
        <dbReference type="Proteomes" id="UP000616885"/>
    </source>
</evidence>
<dbReference type="PANTHER" id="PTHR43720:SF2">
    <property type="entry name" value="2-AMINOMUCONIC SEMIALDEHYDE DEHYDROGENASE"/>
    <property type="match status" value="1"/>
</dbReference>
<dbReference type="GO" id="GO:0004029">
    <property type="term" value="F:aldehyde dehydrogenase (NAD+) activity"/>
    <property type="evidence" value="ECO:0007669"/>
    <property type="project" value="TreeGrafter"/>
</dbReference>
<reference evidence="7" key="1">
    <citation type="submission" date="2020-10" db="EMBL/GenBank/DDBJ databases">
        <title>High-Quality Genome Resource of Clonostachys rosea strain S41 by Oxford Nanopore Long-Read Sequencing.</title>
        <authorList>
            <person name="Wang H."/>
        </authorList>
    </citation>
    <scope>NUCLEOTIDE SEQUENCE</scope>
    <source>
        <strain evidence="7">S41</strain>
    </source>
</reference>
<evidence type="ECO:0000256" key="1">
    <source>
        <dbReference type="ARBA" id="ARBA00009986"/>
    </source>
</evidence>
<dbReference type="Gene3D" id="3.40.309.10">
    <property type="entry name" value="Aldehyde Dehydrogenase, Chain A, domain 2"/>
    <property type="match status" value="1"/>
</dbReference>
<evidence type="ECO:0000313" key="7">
    <source>
        <dbReference type="EMBL" id="KAF9743740.1"/>
    </source>
</evidence>
<dbReference type="EMBL" id="JADCTT010000016">
    <property type="protein sequence ID" value="KAF9743740.1"/>
    <property type="molecule type" value="Genomic_DNA"/>
</dbReference>
<dbReference type="Gene3D" id="3.40.605.10">
    <property type="entry name" value="Aldehyde Dehydrogenase, Chain A, domain 1"/>
    <property type="match status" value="2"/>
</dbReference>
<dbReference type="Pfam" id="PF00171">
    <property type="entry name" value="Aldedh"/>
    <property type="match status" value="1"/>
</dbReference>
<dbReference type="InterPro" id="IPR016161">
    <property type="entry name" value="Ald_DH/histidinol_DH"/>
</dbReference>
<dbReference type="SUPFAM" id="SSF53720">
    <property type="entry name" value="ALDH-like"/>
    <property type="match status" value="1"/>
</dbReference>
<name>A0A8H7K1H0_BIOOC</name>
<dbReference type="InterPro" id="IPR029510">
    <property type="entry name" value="Ald_DH_CS_GLU"/>
</dbReference>
<evidence type="ECO:0000256" key="5">
    <source>
        <dbReference type="RuleBase" id="RU003345"/>
    </source>
</evidence>
<keyword evidence="2 5" id="KW-0560">Oxidoreductase</keyword>
<evidence type="ECO:0000256" key="2">
    <source>
        <dbReference type="ARBA" id="ARBA00023002"/>
    </source>
</evidence>
<dbReference type="InterPro" id="IPR016163">
    <property type="entry name" value="Ald_DH_C"/>
</dbReference>
<comment type="caution">
    <text evidence="7">The sequence shown here is derived from an EMBL/GenBank/DDBJ whole genome shotgun (WGS) entry which is preliminary data.</text>
</comment>
<dbReference type="PROSITE" id="PS00687">
    <property type="entry name" value="ALDEHYDE_DEHYDR_GLU"/>
    <property type="match status" value="1"/>
</dbReference>
<gene>
    <name evidence="7" type="ORF">IM811_006080</name>
</gene>
<dbReference type="FunFam" id="3.40.605.10:FF:000001">
    <property type="entry name" value="Aldehyde dehydrogenase 1"/>
    <property type="match status" value="1"/>
</dbReference>
<dbReference type="InterPro" id="IPR016162">
    <property type="entry name" value="Ald_DH_N"/>
</dbReference>
<keyword evidence="3" id="KW-0520">NAD</keyword>
<evidence type="ECO:0000256" key="4">
    <source>
        <dbReference type="PROSITE-ProRule" id="PRU10007"/>
    </source>
</evidence>
<feature type="active site" evidence="4">
    <location>
        <position position="249"/>
    </location>
</feature>
<accession>A0A8H7K1H0</accession>
<proteinExistence type="inferred from homology"/>
<feature type="domain" description="Aldehyde dehydrogenase" evidence="6">
    <location>
        <begin position="29"/>
        <end position="476"/>
    </location>
</feature>
<organism evidence="7 8">
    <name type="scientific">Bionectria ochroleuca</name>
    <name type="common">Gliocladium roseum</name>
    <dbReference type="NCBI Taxonomy" id="29856"/>
    <lineage>
        <taxon>Eukaryota</taxon>
        <taxon>Fungi</taxon>
        <taxon>Dikarya</taxon>
        <taxon>Ascomycota</taxon>
        <taxon>Pezizomycotina</taxon>
        <taxon>Sordariomycetes</taxon>
        <taxon>Hypocreomycetidae</taxon>
        <taxon>Hypocreales</taxon>
        <taxon>Bionectriaceae</taxon>
        <taxon>Clonostachys</taxon>
    </lineage>
</organism>
<comment type="similarity">
    <text evidence="1 5">Belongs to the aldehyde dehydrogenase family.</text>
</comment>
<evidence type="ECO:0000256" key="3">
    <source>
        <dbReference type="ARBA" id="ARBA00023027"/>
    </source>
</evidence>
<dbReference type="Proteomes" id="UP000616885">
    <property type="component" value="Unassembled WGS sequence"/>
</dbReference>
<evidence type="ECO:0000259" key="6">
    <source>
        <dbReference type="Pfam" id="PF00171"/>
    </source>
</evidence>
<sequence>MTSELFATLTTPNGVRYSQPLGLFINNEWVASRENDRIVSISPIDETEICAVHGAGALDVDDAVKAARQAFETSWRDTDASIRGDLINKLAQLIEEHAETLAAIETWDNGKTIQAARYDDIPESVNVLKYYAGWADKLTGQLISNNPHKLAYTTREPLGVCGAIIPWNFPLSMVAYKVGPALAAGNTVLVKEADLPPGVVNIVNGYGRKAGVAIAEHPDINKISFTGSTPTGREIMKLASTTMKRVTLETGGKSPMIILKDADVEEAVKWAHVGIMSNQGQVCSATSRIFVHEDIYDDFIKRYIDKVESAKIGDPFESDIFQGPQVTRSQFERVLSYIECGKREGATLATGGSAYKNVNGKQGLWISPTVFTDVEESMKIFQEEVFGPFVVICKFSTEEEAIQKANNSSFGLGGAVFTQDITKAHVIARRLETGTVWINSSNDADVRVPFGGHKQSGIGHELGELGIIAYTTTKSVHVNLAPKL</sequence>
<dbReference type="GO" id="GO:0006598">
    <property type="term" value="P:polyamine catabolic process"/>
    <property type="evidence" value="ECO:0007669"/>
    <property type="project" value="TreeGrafter"/>
</dbReference>
<dbReference type="AlphaFoldDB" id="A0A8H7K1H0"/>
<protein>
    <recommendedName>
        <fullName evidence="6">Aldehyde dehydrogenase domain-containing protein</fullName>
    </recommendedName>
</protein>
<dbReference type="FunFam" id="3.40.309.10:FF:000012">
    <property type="entry name" value="Betaine aldehyde dehydrogenase"/>
    <property type="match status" value="1"/>
</dbReference>